<comment type="caution">
    <text evidence="2">The sequence shown here is derived from an EMBL/GenBank/DDBJ whole genome shotgun (WGS) entry which is preliminary data.</text>
</comment>
<keyword evidence="3" id="KW-1185">Reference proteome</keyword>
<accession>A0ABU4G8K7</accession>
<dbReference type="InterPro" id="IPR029442">
    <property type="entry name" value="GyrI-like"/>
</dbReference>
<dbReference type="SUPFAM" id="SSF55136">
    <property type="entry name" value="Probable bacterial effector-binding domain"/>
    <property type="match status" value="1"/>
</dbReference>
<dbReference type="Gene3D" id="3.20.80.10">
    <property type="entry name" value="Regulatory factor, effector binding domain"/>
    <property type="match status" value="1"/>
</dbReference>
<gene>
    <name evidence="2" type="ORF">QT711_08890</name>
</gene>
<organism evidence="2 3">
    <name type="scientific">Sporosarcina saromensis</name>
    <dbReference type="NCBI Taxonomy" id="359365"/>
    <lineage>
        <taxon>Bacteria</taxon>
        <taxon>Bacillati</taxon>
        <taxon>Bacillota</taxon>
        <taxon>Bacilli</taxon>
        <taxon>Bacillales</taxon>
        <taxon>Caryophanaceae</taxon>
        <taxon>Sporosarcina</taxon>
    </lineage>
</organism>
<proteinExistence type="predicted"/>
<dbReference type="SMART" id="SM00871">
    <property type="entry name" value="AraC_E_bind"/>
    <property type="match status" value="1"/>
</dbReference>
<dbReference type="InterPro" id="IPR010499">
    <property type="entry name" value="AraC_E-bd"/>
</dbReference>
<dbReference type="Pfam" id="PF06445">
    <property type="entry name" value="GyrI-like"/>
    <property type="match status" value="1"/>
</dbReference>
<dbReference type="Proteomes" id="UP001282284">
    <property type="component" value="Unassembled WGS sequence"/>
</dbReference>
<evidence type="ECO:0000313" key="3">
    <source>
        <dbReference type="Proteomes" id="UP001282284"/>
    </source>
</evidence>
<sequence>MNTRIEKVESFIVKGFEMKGDVSQIPALWDKLNGALCESGASKSEESYGITLAMENGNFHYIAGVRKEFAEGMVDSKEVVVPSGNFIVAKVDGGLDQIPAVFGALMQMPGINLRHSYGFEKYLHPEGSEGYETEVWVAIE</sequence>
<dbReference type="InterPro" id="IPR011256">
    <property type="entry name" value="Reg_factor_effector_dom_sf"/>
</dbReference>
<dbReference type="EMBL" id="JAUBDI010000007">
    <property type="protein sequence ID" value="MDW0113304.1"/>
    <property type="molecule type" value="Genomic_DNA"/>
</dbReference>
<protein>
    <submittedName>
        <fullName evidence="2">GyrI-like domain-containing protein</fullName>
    </submittedName>
</protein>
<evidence type="ECO:0000259" key="1">
    <source>
        <dbReference type="SMART" id="SM00871"/>
    </source>
</evidence>
<name>A0ABU4G8K7_9BACL</name>
<evidence type="ECO:0000313" key="2">
    <source>
        <dbReference type="EMBL" id="MDW0113304.1"/>
    </source>
</evidence>
<reference evidence="2 3" key="1">
    <citation type="submission" date="2023-06" db="EMBL/GenBank/DDBJ databases">
        <title>Sporosarcina sp. nov., isolated from Korean traditional fermented seafood 'Jeotgal'.</title>
        <authorList>
            <person name="Yang A.I."/>
            <person name="Shin N.-R."/>
        </authorList>
    </citation>
    <scope>NUCLEOTIDE SEQUENCE [LARGE SCALE GENOMIC DNA]</scope>
    <source>
        <strain evidence="2 3">KCTC13119</strain>
    </source>
</reference>
<feature type="domain" description="AraC effector-binding" evidence="1">
    <location>
        <begin position="1"/>
        <end position="140"/>
    </location>
</feature>
<dbReference type="RefSeq" id="WP_317943574.1">
    <property type="nucleotide sequence ID" value="NZ_JAUBDI010000007.1"/>
</dbReference>